<dbReference type="AlphaFoldDB" id="A0A1T1GUP7"/>
<protein>
    <recommendedName>
        <fullName evidence="3">Gamma-butyrobetaine hydroxylase-like N-terminal domain-containing protein</fullName>
    </recommendedName>
</protein>
<dbReference type="Pfam" id="PF06155">
    <property type="entry name" value="GBBH-like_N"/>
    <property type="match status" value="1"/>
</dbReference>
<dbReference type="InterPro" id="IPR010376">
    <property type="entry name" value="GBBH-like_N"/>
</dbReference>
<organism evidence="4 5">
    <name type="scientific">Acinetobacter amyesii</name>
    <dbReference type="NCBI Taxonomy" id="2942470"/>
    <lineage>
        <taxon>Bacteria</taxon>
        <taxon>Pseudomonadati</taxon>
        <taxon>Pseudomonadota</taxon>
        <taxon>Gammaproteobacteria</taxon>
        <taxon>Moraxellales</taxon>
        <taxon>Moraxellaceae</taxon>
        <taxon>Acinetobacter</taxon>
    </lineage>
</organism>
<keyword evidence="5" id="KW-1185">Reference proteome</keyword>
<gene>
    <name evidence="4" type="ORF">B1202_11275</name>
</gene>
<dbReference type="GO" id="GO:0046872">
    <property type="term" value="F:metal ion binding"/>
    <property type="evidence" value="ECO:0007669"/>
    <property type="project" value="UniProtKB-KW"/>
</dbReference>
<proteinExistence type="predicted"/>
<evidence type="ECO:0000256" key="1">
    <source>
        <dbReference type="ARBA" id="ARBA00022723"/>
    </source>
</evidence>
<accession>A0A1T1GUP7</accession>
<evidence type="ECO:0000313" key="5">
    <source>
        <dbReference type="Proteomes" id="UP000191160"/>
    </source>
</evidence>
<dbReference type="RefSeq" id="WP_078190861.1">
    <property type="nucleotide sequence ID" value="NZ_JAMCOZ010000009.1"/>
</dbReference>
<dbReference type="InterPro" id="IPR038492">
    <property type="entry name" value="GBBH-like_N_sf"/>
</dbReference>
<dbReference type="PANTHER" id="PTHR35303">
    <property type="entry name" value="OS02G0197800 PROTEIN"/>
    <property type="match status" value="1"/>
</dbReference>
<reference evidence="4 5" key="1">
    <citation type="submission" date="2017-02" db="EMBL/GenBank/DDBJ databases">
        <title>Acinetobacter sp. ANC 4945, whole genome shotgun sequencing project.</title>
        <authorList>
            <person name="Radolfova-Krizova L."/>
            <person name="Al Atrouni A."/>
            <person name="Nemec A."/>
        </authorList>
    </citation>
    <scope>NUCLEOTIDE SEQUENCE [LARGE SCALE GENOMIC DNA]</scope>
    <source>
        <strain evidence="4 5">ANC 4945</strain>
    </source>
</reference>
<keyword evidence="1" id="KW-0479">Metal-binding</keyword>
<dbReference type="EMBL" id="MVKX01000007">
    <property type="protein sequence ID" value="OOV81298.1"/>
    <property type="molecule type" value="Genomic_DNA"/>
</dbReference>
<dbReference type="Gene3D" id="3.30.2020.30">
    <property type="match status" value="1"/>
</dbReference>
<dbReference type="Proteomes" id="UP000191160">
    <property type="component" value="Unassembled WGS sequence"/>
</dbReference>
<sequence>MQTKPTDIQFDVERNLIHFIWSEEKIVTLSHDQLRNACPCAFCRYNKIKKLPVSLVEHVQVTELNSQGYGVQICFSDGHNQGIFPWEYLKNIL</sequence>
<evidence type="ECO:0000256" key="2">
    <source>
        <dbReference type="ARBA" id="ARBA00023004"/>
    </source>
</evidence>
<feature type="domain" description="Gamma-butyrobetaine hydroxylase-like N-terminal" evidence="3">
    <location>
        <begin position="12"/>
        <end position="89"/>
    </location>
</feature>
<name>A0A1T1GUP7_9GAMM</name>
<comment type="caution">
    <text evidence="4">The sequence shown here is derived from an EMBL/GenBank/DDBJ whole genome shotgun (WGS) entry which is preliminary data.</text>
</comment>
<evidence type="ECO:0000259" key="3">
    <source>
        <dbReference type="Pfam" id="PF06155"/>
    </source>
</evidence>
<evidence type="ECO:0000313" key="4">
    <source>
        <dbReference type="EMBL" id="OOV81298.1"/>
    </source>
</evidence>
<keyword evidence="2" id="KW-0408">Iron</keyword>